<dbReference type="eggNOG" id="COG1595">
    <property type="taxonomic scope" value="Bacteria"/>
</dbReference>
<dbReference type="PATRIC" id="fig|1173027.3.peg.4905"/>
<organism evidence="7 8">
    <name type="scientific">Allocoleopsis franciscana PCC 7113</name>
    <dbReference type="NCBI Taxonomy" id="1173027"/>
    <lineage>
        <taxon>Bacteria</taxon>
        <taxon>Bacillati</taxon>
        <taxon>Cyanobacteriota</taxon>
        <taxon>Cyanophyceae</taxon>
        <taxon>Coleofasciculales</taxon>
        <taxon>Coleofasciculaceae</taxon>
        <taxon>Allocoleopsis</taxon>
        <taxon>Allocoleopsis franciscana</taxon>
    </lineage>
</organism>
<dbReference type="Gene3D" id="1.10.1740.10">
    <property type="match status" value="1"/>
</dbReference>
<dbReference type="InterPro" id="IPR036388">
    <property type="entry name" value="WH-like_DNA-bd_sf"/>
</dbReference>
<dbReference type="Pfam" id="PF08281">
    <property type="entry name" value="Sigma70_r4_2"/>
    <property type="match status" value="1"/>
</dbReference>
<comment type="similarity">
    <text evidence="1">Belongs to the sigma-70 factor family. ECF subfamily.</text>
</comment>
<dbReference type="RefSeq" id="WP_015184263.1">
    <property type="nucleotide sequence ID" value="NC_019738.1"/>
</dbReference>
<dbReference type="InterPro" id="IPR014284">
    <property type="entry name" value="RNA_pol_sigma-70_dom"/>
</dbReference>
<dbReference type="SUPFAM" id="SSF88946">
    <property type="entry name" value="Sigma2 domain of RNA polymerase sigma factors"/>
    <property type="match status" value="1"/>
</dbReference>
<reference evidence="7 8" key="1">
    <citation type="submission" date="2012-06" db="EMBL/GenBank/DDBJ databases">
        <title>Finished chromosome of genome of Microcoleus sp. PCC 7113.</title>
        <authorList>
            <consortium name="US DOE Joint Genome Institute"/>
            <person name="Gugger M."/>
            <person name="Coursin T."/>
            <person name="Rippka R."/>
            <person name="Tandeau De Marsac N."/>
            <person name="Huntemann M."/>
            <person name="Wei C.-L."/>
            <person name="Han J."/>
            <person name="Detter J.C."/>
            <person name="Han C."/>
            <person name="Tapia R."/>
            <person name="Chen A."/>
            <person name="Kyrpides N."/>
            <person name="Mavromatis K."/>
            <person name="Markowitz V."/>
            <person name="Szeto E."/>
            <person name="Ivanova N."/>
            <person name="Pagani I."/>
            <person name="Pati A."/>
            <person name="Goodwin L."/>
            <person name="Nordberg H.P."/>
            <person name="Cantor M.N."/>
            <person name="Hua S.X."/>
            <person name="Woyke T."/>
            <person name="Kerfeld C.A."/>
        </authorList>
    </citation>
    <scope>NUCLEOTIDE SEQUENCE [LARGE SCALE GENOMIC DNA]</scope>
    <source>
        <strain evidence="7 8">PCC 7113</strain>
    </source>
</reference>
<dbReference type="NCBIfam" id="NF009171">
    <property type="entry name" value="PRK12518.1"/>
    <property type="match status" value="1"/>
</dbReference>
<dbReference type="STRING" id="1173027.Mic7113_4434"/>
<feature type="domain" description="RNA polymerase sigma-70 region 2" evidence="5">
    <location>
        <begin position="39"/>
        <end position="102"/>
    </location>
</feature>
<dbReference type="EMBL" id="CP003630">
    <property type="protein sequence ID" value="AFZ20127.1"/>
    <property type="molecule type" value="Genomic_DNA"/>
</dbReference>
<keyword evidence="8" id="KW-1185">Reference proteome</keyword>
<dbReference type="InterPro" id="IPR007627">
    <property type="entry name" value="RNA_pol_sigma70_r2"/>
</dbReference>
<dbReference type="KEGG" id="mic:Mic7113_4434"/>
<evidence type="ECO:0000256" key="2">
    <source>
        <dbReference type="ARBA" id="ARBA00023015"/>
    </source>
</evidence>
<evidence type="ECO:0000313" key="8">
    <source>
        <dbReference type="Proteomes" id="UP000010471"/>
    </source>
</evidence>
<proteinExistence type="inferred from homology"/>
<dbReference type="InterPro" id="IPR013249">
    <property type="entry name" value="RNA_pol_sigma70_r4_t2"/>
</dbReference>
<evidence type="ECO:0000256" key="1">
    <source>
        <dbReference type="ARBA" id="ARBA00010641"/>
    </source>
</evidence>
<evidence type="ECO:0000256" key="4">
    <source>
        <dbReference type="ARBA" id="ARBA00023163"/>
    </source>
</evidence>
<evidence type="ECO:0000313" key="7">
    <source>
        <dbReference type="EMBL" id="AFZ20127.1"/>
    </source>
</evidence>
<dbReference type="GO" id="GO:0006352">
    <property type="term" value="P:DNA-templated transcription initiation"/>
    <property type="evidence" value="ECO:0007669"/>
    <property type="project" value="InterPro"/>
</dbReference>
<dbReference type="CDD" id="cd06171">
    <property type="entry name" value="Sigma70_r4"/>
    <property type="match status" value="1"/>
</dbReference>
<keyword evidence="4" id="KW-0804">Transcription</keyword>
<dbReference type="NCBIfam" id="TIGR02937">
    <property type="entry name" value="sigma70-ECF"/>
    <property type="match status" value="1"/>
</dbReference>
<dbReference type="SUPFAM" id="SSF88659">
    <property type="entry name" value="Sigma3 and sigma4 domains of RNA polymerase sigma factors"/>
    <property type="match status" value="1"/>
</dbReference>
<name>K9WKU6_9CYAN</name>
<dbReference type="InterPro" id="IPR039425">
    <property type="entry name" value="RNA_pol_sigma-70-like"/>
</dbReference>
<protein>
    <submittedName>
        <fullName evidence="7">RNA polymerase, sigma subunit, ECF family</fullName>
    </submittedName>
</protein>
<keyword evidence="2" id="KW-0805">Transcription regulation</keyword>
<evidence type="ECO:0000256" key="3">
    <source>
        <dbReference type="ARBA" id="ARBA00023082"/>
    </source>
</evidence>
<dbReference type="Proteomes" id="UP000010471">
    <property type="component" value="Chromosome"/>
</dbReference>
<feature type="domain" description="RNA polymerase sigma factor 70 region 4 type 2" evidence="6">
    <location>
        <begin position="140"/>
        <end position="192"/>
    </location>
</feature>
<dbReference type="Gene3D" id="1.10.10.10">
    <property type="entry name" value="Winged helix-like DNA-binding domain superfamily/Winged helix DNA-binding domain"/>
    <property type="match status" value="1"/>
</dbReference>
<dbReference type="GO" id="GO:0016987">
    <property type="term" value="F:sigma factor activity"/>
    <property type="evidence" value="ECO:0007669"/>
    <property type="project" value="UniProtKB-KW"/>
</dbReference>
<dbReference type="InterPro" id="IPR013325">
    <property type="entry name" value="RNA_pol_sigma_r2"/>
</dbReference>
<dbReference type="PANTHER" id="PTHR43133">
    <property type="entry name" value="RNA POLYMERASE ECF-TYPE SIGMA FACTO"/>
    <property type="match status" value="1"/>
</dbReference>
<dbReference type="Pfam" id="PF04542">
    <property type="entry name" value="Sigma70_r2"/>
    <property type="match status" value="1"/>
</dbReference>
<evidence type="ECO:0000259" key="5">
    <source>
        <dbReference type="Pfam" id="PF04542"/>
    </source>
</evidence>
<dbReference type="AlphaFoldDB" id="K9WKU6"/>
<dbReference type="PANTHER" id="PTHR43133:SF51">
    <property type="entry name" value="RNA POLYMERASE SIGMA FACTOR"/>
    <property type="match status" value="1"/>
</dbReference>
<dbReference type="InterPro" id="IPR013324">
    <property type="entry name" value="RNA_pol_sigma_r3/r4-like"/>
</dbReference>
<gene>
    <name evidence="7" type="ORF">Mic7113_4434</name>
</gene>
<dbReference type="HOGENOM" id="CLU_047691_3_0_3"/>
<dbReference type="GO" id="GO:0003677">
    <property type="term" value="F:DNA binding"/>
    <property type="evidence" value="ECO:0007669"/>
    <property type="project" value="InterPro"/>
</dbReference>
<keyword evidence="3" id="KW-0731">Sigma factor</keyword>
<sequence>MSVIPAGASSNDPTAQEAETDIDLVLQCQQGNQQSFRQLYRRYCARVRSTLYQLCGGEALDDLVQEVFLRAWKGLPQLRQASQFSTWLYRICWNVASDQRRQFAQERSFNSKLKTARDVLSPSDSKHSQSPDLMELHYQDIIQRGLQQLSFEHRAVLVLHDLEDLPQKEVAQILGIAVGTVKSRLFHARTSLRKYIQQQGEIL</sequence>
<accession>K9WKU6</accession>
<evidence type="ECO:0000259" key="6">
    <source>
        <dbReference type="Pfam" id="PF08281"/>
    </source>
</evidence>